<protein>
    <submittedName>
        <fullName evidence="1">Uncharacterized protein</fullName>
    </submittedName>
</protein>
<accession>A0ABP7FZK6</accession>
<gene>
    <name evidence="1" type="ORF">GCM10022402_31600</name>
</gene>
<keyword evidence="2" id="KW-1185">Reference proteome</keyword>
<reference evidence="2" key="1">
    <citation type="journal article" date="2019" name="Int. J. Syst. Evol. Microbiol.">
        <title>The Global Catalogue of Microorganisms (GCM) 10K type strain sequencing project: providing services to taxonomists for standard genome sequencing and annotation.</title>
        <authorList>
            <consortium name="The Broad Institute Genomics Platform"/>
            <consortium name="The Broad Institute Genome Sequencing Center for Infectious Disease"/>
            <person name="Wu L."/>
            <person name="Ma J."/>
        </authorList>
    </citation>
    <scope>NUCLEOTIDE SEQUENCE [LARGE SCALE GENOMIC DNA]</scope>
    <source>
        <strain evidence="2">JCM 17137</strain>
    </source>
</reference>
<comment type="caution">
    <text evidence="1">The sequence shown here is derived from an EMBL/GenBank/DDBJ whole genome shotgun (WGS) entry which is preliminary data.</text>
</comment>
<name>A0ABP7FZK6_9ACTN</name>
<organism evidence="1 2">
    <name type="scientific">Salinactinospora qingdaonensis</name>
    <dbReference type="NCBI Taxonomy" id="702744"/>
    <lineage>
        <taxon>Bacteria</taxon>
        <taxon>Bacillati</taxon>
        <taxon>Actinomycetota</taxon>
        <taxon>Actinomycetes</taxon>
        <taxon>Streptosporangiales</taxon>
        <taxon>Nocardiopsidaceae</taxon>
        <taxon>Salinactinospora</taxon>
    </lineage>
</organism>
<evidence type="ECO:0000313" key="2">
    <source>
        <dbReference type="Proteomes" id="UP001500908"/>
    </source>
</evidence>
<sequence>MATIVGALIQRTWNWNRDRAPRRSESLEYGAIREGSAFSVHDLVKVLDLRESPSRGEETTGVARLTDSYLIRRESNDGNGAIFLYSTSGELSGECVSHPTKHQWGEYASGHMAVNRVIAVDLEHLAAKNMVRVTNEIVFRGAYDKRPQETFETHIERPVRSLTFVLIFDPAYPCSSATGEAKLGRGQPRQLTGEHRPLVTQEGTMLYWRILPTKGKWLPTEANYILKWQWGPRKPAAAEVTPSSREAEGS</sequence>
<evidence type="ECO:0000313" key="1">
    <source>
        <dbReference type="EMBL" id="GAA3750129.1"/>
    </source>
</evidence>
<proteinExistence type="predicted"/>
<dbReference type="EMBL" id="BAABDD010000014">
    <property type="protein sequence ID" value="GAA3750129.1"/>
    <property type="molecule type" value="Genomic_DNA"/>
</dbReference>
<dbReference type="Proteomes" id="UP001500908">
    <property type="component" value="Unassembled WGS sequence"/>
</dbReference>